<name>A0ABV1FLP1_9FIRM</name>
<comment type="caution">
    <text evidence="4">The sequence shown here is derived from an EMBL/GenBank/DDBJ whole genome shotgun (WGS) entry which is preliminary data.</text>
</comment>
<dbReference type="Pfam" id="PF25137">
    <property type="entry name" value="ADH_Fe_C"/>
    <property type="match status" value="1"/>
</dbReference>
<dbReference type="PANTHER" id="PTHR11496:SF83">
    <property type="entry name" value="HYDROXYACID-OXOACID TRANSHYDROGENASE, MITOCHONDRIAL"/>
    <property type="match status" value="1"/>
</dbReference>
<gene>
    <name evidence="4" type="ORF">WMO29_16065</name>
</gene>
<evidence type="ECO:0000313" key="4">
    <source>
        <dbReference type="EMBL" id="MEQ2473987.1"/>
    </source>
</evidence>
<proteinExistence type="predicted"/>
<dbReference type="InterPro" id="IPR001670">
    <property type="entry name" value="ADH_Fe/GldA"/>
</dbReference>
<protein>
    <submittedName>
        <fullName evidence="4">Iron-containing alcohol dehydrogenase</fullName>
        <ecNumber evidence="4">1.1.1.1</ecNumber>
    </submittedName>
</protein>
<dbReference type="GO" id="GO:0004022">
    <property type="term" value="F:alcohol dehydrogenase (NAD+) activity"/>
    <property type="evidence" value="ECO:0007669"/>
    <property type="project" value="UniProtKB-EC"/>
</dbReference>
<dbReference type="PANTHER" id="PTHR11496">
    <property type="entry name" value="ALCOHOL DEHYDROGENASE"/>
    <property type="match status" value="1"/>
</dbReference>
<dbReference type="Gene3D" id="3.40.50.1970">
    <property type="match status" value="1"/>
</dbReference>
<accession>A0ABV1FLP1</accession>
<dbReference type="EC" id="1.1.1.1" evidence="4"/>
<dbReference type="EMBL" id="JBBMFE010000022">
    <property type="protein sequence ID" value="MEQ2473987.1"/>
    <property type="molecule type" value="Genomic_DNA"/>
</dbReference>
<dbReference type="RefSeq" id="WP_349165486.1">
    <property type="nucleotide sequence ID" value="NZ_JBBMFE010000022.1"/>
</dbReference>
<feature type="domain" description="Alcohol dehydrogenase iron-type/glycerol dehydrogenase GldA" evidence="2">
    <location>
        <begin position="25"/>
        <end position="184"/>
    </location>
</feature>
<feature type="domain" description="Fe-containing alcohol dehydrogenase-like C-terminal" evidence="3">
    <location>
        <begin position="197"/>
        <end position="351"/>
    </location>
</feature>
<organism evidence="4 5">
    <name type="scientific">Laedolimicola intestinihominis</name>
    <dbReference type="NCBI Taxonomy" id="3133166"/>
    <lineage>
        <taxon>Bacteria</taxon>
        <taxon>Bacillati</taxon>
        <taxon>Bacillota</taxon>
        <taxon>Clostridia</taxon>
        <taxon>Lachnospirales</taxon>
        <taxon>Lachnospiraceae</taxon>
        <taxon>Laedolimicola</taxon>
    </lineage>
</organism>
<dbReference type="Proteomes" id="UP001438008">
    <property type="component" value="Unassembled WGS sequence"/>
</dbReference>
<evidence type="ECO:0000313" key="5">
    <source>
        <dbReference type="Proteomes" id="UP001438008"/>
    </source>
</evidence>
<dbReference type="SUPFAM" id="SSF56796">
    <property type="entry name" value="Dehydroquinate synthase-like"/>
    <property type="match status" value="1"/>
</dbReference>
<evidence type="ECO:0000259" key="3">
    <source>
        <dbReference type="Pfam" id="PF25137"/>
    </source>
</evidence>
<evidence type="ECO:0000259" key="2">
    <source>
        <dbReference type="Pfam" id="PF00465"/>
    </source>
</evidence>
<reference evidence="4 5" key="1">
    <citation type="submission" date="2024-03" db="EMBL/GenBank/DDBJ databases">
        <title>Human intestinal bacterial collection.</title>
        <authorList>
            <person name="Pauvert C."/>
            <person name="Hitch T.C.A."/>
            <person name="Clavel T."/>
        </authorList>
    </citation>
    <scope>NUCLEOTIDE SEQUENCE [LARGE SCALE GENOMIC DNA]</scope>
    <source>
        <strain evidence="4 5">CLA-AA-H132</strain>
    </source>
</reference>
<dbReference type="InterPro" id="IPR056798">
    <property type="entry name" value="ADH_Fe_C"/>
</dbReference>
<keyword evidence="5" id="KW-1185">Reference proteome</keyword>
<dbReference type="Gene3D" id="1.20.1090.10">
    <property type="entry name" value="Dehydroquinate synthase-like - alpha domain"/>
    <property type="match status" value="1"/>
</dbReference>
<keyword evidence="1 4" id="KW-0560">Oxidoreductase</keyword>
<evidence type="ECO:0000256" key="1">
    <source>
        <dbReference type="ARBA" id="ARBA00023002"/>
    </source>
</evidence>
<dbReference type="Pfam" id="PF00465">
    <property type="entry name" value="Fe-ADH"/>
    <property type="match status" value="1"/>
</dbReference>
<sequence length="394" mass="44112">MGHRPNPYYVLEEKKLTMHKSTLQVTMGDGALEQLKNYTGGKIVIILDTYLMTTPMFQRLTTEILAGKDFKVICDVKAEPSYEAIDPFIPVIREYGPRYILAIGGGSTMDTAKALWAFYECPELTWDTILTDLPDFPGKATLITVPTTSGTGAEATGAAVYKKYDGTKALLINQKIRPKEAFLDFSLLDSLPPKVIVNSGVDALAHVVGALSTQNCNQLDHMLCTQTAIQILKALPKSYKGEKDARALMHVCAYLAGDEIENAGGGLEHKLDMFAKAYHIPHGEVIGIFLPYTMLYLIEQNHYLDIAEQMGMPGETAYEKQRNLIDYIWKLYDELGMPKTLKETGIPEEEFFANLPQYIEMVKEIGHIYWIAGFKGDDSLEGLYRMSYYGLKEE</sequence>
<dbReference type="InterPro" id="IPR039697">
    <property type="entry name" value="Alcohol_dehydrogenase_Fe"/>
</dbReference>